<reference evidence="3 4" key="1">
    <citation type="submission" date="2015-08" db="EMBL/GenBank/DDBJ databases">
        <title>Antibacterial properties of a collection of Vibrionaceae strains.</title>
        <authorList>
            <person name="Giubergia S."/>
        </authorList>
    </citation>
    <scope>NUCLEOTIDE SEQUENCE [LARGE SCALE GENOMIC DNA]</scope>
    <source>
        <strain evidence="3 4">S0821</strain>
    </source>
</reference>
<dbReference type="InParanoid" id="A0A0Q2QUG1"/>
<dbReference type="GO" id="GO:1901135">
    <property type="term" value="P:carbohydrate derivative metabolic process"/>
    <property type="evidence" value="ECO:0007669"/>
    <property type="project" value="UniProtKB-ARBA"/>
</dbReference>
<dbReference type="FunCoup" id="A0A0Q2QUG1">
    <property type="interactions" value="282"/>
</dbReference>
<name>A0A0Q2QUG1_VIBFU</name>
<sequence length="364" mass="40546">MKILIFSSYRDAWNSVRPEAEMFIEMAKLGHEVTIMTQGDAEYVPRFRDNGVTIIDCYPKKKICLNTIKTLRHALRQERYDVVYAMNSKTIPNAAFACIGFKHTKLVSYRGTVGGLYRHDPTAYLTHLHPRIDGISCVAQAVTDDVRKHVWKRADKVVTIYKGHDIAWYQAQPANLSALGLPDDAFSAICIANARPSKGVHVLLESAKQLASLPNLHLLLVGRDMDTEQNLKLAEASGMRDRIHFLGYRKDVPELLAASQVQVQPSISGEGLPKTIIEAMAMGIPSVVTTTGGGKELLIDGETGFVVPVNDASAIADKIQWLYASEQHRQAMGHKAQQRMINDFSCQESAQQHLDFFQSLLDEK</sequence>
<comment type="caution">
    <text evidence="3">The sequence shown here is derived from an EMBL/GenBank/DDBJ whole genome shotgun (WGS) entry which is preliminary data.</text>
</comment>
<evidence type="ECO:0000259" key="1">
    <source>
        <dbReference type="Pfam" id="PF00534"/>
    </source>
</evidence>
<proteinExistence type="predicted"/>
<dbReference type="AlphaFoldDB" id="A0A0Q2QUG1"/>
<dbReference type="PANTHER" id="PTHR12526">
    <property type="entry name" value="GLYCOSYLTRANSFERASE"/>
    <property type="match status" value="1"/>
</dbReference>
<feature type="domain" description="Glycosyl transferase family 1" evidence="1">
    <location>
        <begin position="178"/>
        <end position="339"/>
    </location>
</feature>
<dbReference type="InterPro" id="IPR028098">
    <property type="entry name" value="Glyco_trans_4-like_N"/>
</dbReference>
<evidence type="ECO:0000259" key="2">
    <source>
        <dbReference type="Pfam" id="PF13439"/>
    </source>
</evidence>
<evidence type="ECO:0000313" key="4">
    <source>
        <dbReference type="Proteomes" id="UP000051221"/>
    </source>
</evidence>
<dbReference type="GO" id="GO:0016757">
    <property type="term" value="F:glycosyltransferase activity"/>
    <property type="evidence" value="ECO:0007669"/>
    <property type="project" value="InterPro"/>
</dbReference>
<evidence type="ECO:0000313" key="3">
    <source>
        <dbReference type="EMBL" id="KQH83669.1"/>
    </source>
</evidence>
<organism evidence="3 4">
    <name type="scientific">Vibrio furnissii</name>
    <dbReference type="NCBI Taxonomy" id="29494"/>
    <lineage>
        <taxon>Bacteria</taxon>
        <taxon>Pseudomonadati</taxon>
        <taxon>Pseudomonadota</taxon>
        <taxon>Gammaproteobacteria</taxon>
        <taxon>Vibrionales</taxon>
        <taxon>Vibrionaceae</taxon>
        <taxon>Vibrio</taxon>
    </lineage>
</organism>
<dbReference type="CDD" id="cd03801">
    <property type="entry name" value="GT4_PimA-like"/>
    <property type="match status" value="1"/>
</dbReference>
<dbReference type="PANTHER" id="PTHR12526:SF630">
    <property type="entry name" value="GLYCOSYLTRANSFERASE"/>
    <property type="match status" value="1"/>
</dbReference>
<feature type="domain" description="Glycosyltransferase subfamily 4-like N-terminal" evidence="2">
    <location>
        <begin position="25"/>
        <end position="167"/>
    </location>
</feature>
<protein>
    <submittedName>
        <fullName evidence="3">Glycosyl transferase family 1</fullName>
    </submittedName>
</protein>
<accession>A0A0Q2QUG1</accession>
<dbReference type="Pfam" id="PF13439">
    <property type="entry name" value="Glyco_transf_4"/>
    <property type="match status" value="1"/>
</dbReference>
<keyword evidence="3" id="KW-0808">Transferase</keyword>
<dbReference type="InterPro" id="IPR001296">
    <property type="entry name" value="Glyco_trans_1"/>
</dbReference>
<dbReference type="Pfam" id="PF00534">
    <property type="entry name" value="Glycos_transf_1"/>
    <property type="match status" value="1"/>
</dbReference>
<dbReference type="Proteomes" id="UP000051221">
    <property type="component" value="Unassembled WGS sequence"/>
</dbReference>
<dbReference type="Gene3D" id="3.40.50.2000">
    <property type="entry name" value="Glycogen Phosphorylase B"/>
    <property type="match status" value="2"/>
</dbReference>
<dbReference type="SUPFAM" id="SSF53756">
    <property type="entry name" value="UDP-Glycosyltransferase/glycogen phosphorylase"/>
    <property type="match status" value="1"/>
</dbReference>
<dbReference type="EMBL" id="LKHS01000033">
    <property type="protein sequence ID" value="KQH83669.1"/>
    <property type="molecule type" value="Genomic_DNA"/>
</dbReference>
<dbReference type="RefSeq" id="WP_055467231.1">
    <property type="nucleotide sequence ID" value="NZ_CAWQRI010000059.1"/>
</dbReference>
<gene>
    <name evidence="3" type="ORF">AMR76_21925</name>
</gene>
<keyword evidence="4" id="KW-1185">Reference proteome</keyword>